<dbReference type="InterPro" id="IPR036390">
    <property type="entry name" value="WH_DNA-bd_sf"/>
</dbReference>
<feature type="domain" description="HTH asnC-type" evidence="4">
    <location>
        <begin position="1"/>
        <end position="62"/>
    </location>
</feature>
<dbReference type="Pfam" id="PF01037">
    <property type="entry name" value="AsnC_trans_reg"/>
    <property type="match status" value="1"/>
</dbReference>
<sequence>MDKIDLHILHLLQTDNRRSAAELGQEVGLSVSAASDRIRRLNASGLIHANRAVVNSTEIGLALCVFMFVDLEPRADEQAFIKALMQLPEVQEAHHVSGPHSWLLKVRVHNAAALQYLLSNHLKSLPCVLRTESIIVLDTAKETTELALTVTSVVDGGET</sequence>
<dbReference type="InterPro" id="IPR019885">
    <property type="entry name" value="Tscrpt_reg_HTH_AsnC-type_CS"/>
</dbReference>
<proteinExistence type="predicted"/>
<dbReference type="EMBL" id="BAQB01000010">
    <property type="protein sequence ID" value="GBR45964.1"/>
    <property type="molecule type" value="Genomic_DNA"/>
</dbReference>
<dbReference type="PRINTS" id="PR00033">
    <property type="entry name" value="HTHASNC"/>
</dbReference>
<dbReference type="SMART" id="SM00344">
    <property type="entry name" value="HTH_ASNC"/>
    <property type="match status" value="1"/>
</dbReference>
<organism evidence="5 6">
    <name type="scientific">Neokomagataea tanensis NBRC 106556</name>
    <dbReference type="NCBI Taxonomy" id="1223519"/>
    <lineage>
        <taxon>Bacteria</taxon>
        <taxon>Pseudomonadati</taxon>
        <taxon>Pseudomonadota</taxon>
        <taxon>Alphaproteobacteria</taxon>
        <taxon>Acetobacterales</taxon>
        <taxon>Acetobacteraceae</taxon>
        <taxon>Neokomagataea</taxon>
    </lineage>
</organism>
<dbReference type="CDD" id="cd00090">
    <property type="entry name" value="HTH_ARSR"/>
    <property type="match status" value="1"/>
</dbReference>
<keyword evidence="3" id="KW-0804">Transcription</keyword>
<dbReference type="SUPFAM" id="SSF46785">
    <property type="entry name" value="Winged helix' DNA-binding domain"/>
    <property type="match status" value="1"/>
</dbReference>
<reference evidence="5" key="1">
    <citation type="submission" date="2013-04" db="EMBL/GenBank/DDBJ databases">
        <title>The genome sequencing project of 58 acetic acid bacteria.</title>
        <authorList>
            <person name="Okamoto-Kainuma A."/>
            <person name="Ishikawa M."/>
            <person name="Umino S."/>
            <person name="Koizumi Y."/>
            <person name="Shiwa Y."/>
            <person name="Yoshikawa H."/>
            <person name="Matsutani M."/>
            <person name="Matsushita K."/>
        </authorList>
    </citation>
    <scope>NUCLEOTIDE SEQUENCE</scope>
    <source>
        <strain evidence="5">NBRC 106556</strain>
    </source>
</reference>
<dbReference type="Proteomes" id="UP001062443">
    <property type="component" value="Unassembled WGS sequence"/>
</dbReference>
<name>A0ABQ0QIG8_9PROT</name>
<evidence type="ECO:0000313" key="5">
    <source>
        <dbReference type="EMBL" id="GBR45964.1"/>
    </source>
</evidence>
<evidence type="ECO:0000256" key="1">
    <source>
        <dbReference type="ARBA" id="ARBA00023015"/>
    </source>
</evidence>
<dbReference type="InterPro" id="IPR000485">
    <property type="entry name" value="AsnC-type_HTH_dom"/>
</dbReference>
<dbReference type="InterPro" id="IPR019888">
    <property type="entry name" value="Tscrpt_reg_AsnC-like"/>
</dbReference>
<dbReference type="PANTHER" id="PTHR30154">
    <property type="entry name" value="LEUCINE-RESPONSIVE REGULATORY PROTEIN"/>
    <property type="match status" value="1"/>
</dbReference>
<keyword evidence="2" id="KW-0238">DNA-binding</keyword>
<dbReference type="PROSITE" id="PS00519">
    <property type="entry name" value="HTH_ASNC_1"/>
    <property type="match status" value="1"/>
</dbReference>
<comment type="caution">
    <text evidence="5">The sequence shown here is derived from an EMBL/GenBank/DDBJ whole genome shotgun (WGS) entry which is preliminary data.</text>
</comment>
<evidence type="ECO:0000256" key="2">
    <source>
        <dbReference type="ARBA" id="ARBA00023125"/>
    </source>
</evidence>
<evidence type="ECO:0000256" key="3">
    <source>
        <dbReference type="ARBA" id="ARBA00023163"/>
    </source>
</evidence>
<evidence type="ECO:0000259" key="4">
    <source>
        <dbReference type="PROSITE" id="PS50956"/>
    </source>
</evidence>
<dbReference type="InterPro" id="IPR011008">
    <property type="entry name" value="Dimeric_a/b-barrel"/>
</dbReference>
<protein>
    <submittedName>
        <fullName evidence="5">Leucine responsive regulatory protein</fullName>
    </submittedName>
</protein>
<gene>
    <name evidence="5" type="ORF">AA106556_0949</name>
</gene>
<keyword evidence="1" id="KW-0805">Transcription regulation</keyword>
<accession>A0ABQ0QIG8</accession>
<dbReference type="InterPro" id="IPR036388">
    <property type="entry name" value="WH-like_DNA-bd_sf"/>
</dbReference>
<dbReference type="SUPFAM" id="SSF54909">
    <property type="entry name" value="Dimeric alpha+beta barrel"/>
    <property type="match status" value="1"/>
</dbReference>
<dbReference type="InterPro" id="IPR019887">
    <property type="entry name" value="Tscrpt_reg_AsnC/Lrp_C"/>
</dbReference>
<dbReference type="Gene3D" id="1.10.10.10">
    <property type="entry name" value="Winged helix-like DNA-binding domain superfamily/Winged helix DNA-binding domain"/>
    <property type="match status" value="1"/>
</dbReference>
<dbReference type="Gene3D" id="3.30.70.920">
    <property type="match status" value="1"/>
</dbReference>
<dbReference type="PROSITE" id="PS50956">
    <property type="entry name" value="HTH_ASNC_2"/>
    <property type="match status" value="1"/>
</dbReference>
<dbReference type="PANTHER" id="PTHR30154:SF34">
    <property type="entry name" value="TRANSCRIPTIONAL REGULATOR AZLB"/>
    <property type="match status" value="1"/>
</dbReference>
<evidence type="ECO:0000313" key="6">
    <source>
        <dbReference type="Proteomes" id="UP001062443"/>
    </source>
</evidence>
<dbReference type="Pfam" id="PF13404">
    <property type="entry name" value="HTH_AsnC-type"/>
    <property type="match status" value="1"/>
</dbReference>
<dbReference type="RefSeq" id="WP_068173446.1">
    <property type="nucleotide sequence ID" value="NZ_BAQB01000010.1"/>
</dbReference>
<dbReference type="InterPro" id="IPR011991">
    <property type="entry name" value="ArsR-like_HTH"/>
</dbReference>
<keyword evidence="6" id="KW-1185">Reference proteome</keyword>